<dbReference type="AlphaFoldDB" id="A0A023PZV2"/>
<reference evidence="2" key="1">
    <citation type="journal article" date="2014" name="J. Antimicrob. Chemother.">
        <title>Characterization of an IncN2-type blaNDM-1-carrying plasmid in Escherichia coli ST131 and Klebsiella pneumoniae ST11 and ST15 isolates in Thailand.</title>
        <authorList>
            <person name="Netikul T."/>
            <person name="Sidjabat H.E."/>
            <person name="Paterson D.L."/>
            <person name="Kamolvit W."/>
            <person name="Tantisiriwat W."/>
            <person name="Steen J.A."/>
            <person name="Kiratisin P."/>
        </authorList>
    </citation>
    <scope>NUCLEOTIDE SEQUENCE</scope>
    <source>
        <strain evidence="2">ECS01</strain>
        <plasmid evidence="2">pNDM-ECS01</plasmid>
    </source>
</reference>
<gene>
    <name evidence="2" type="ORF">ECS01_0016</name>
</gene>
<organism evidence="2">
    <name type="scientific">Escherichia coli</name>
    <dbReference type="NCBI Taxonomy" id="562"/>
    <lineage>
        <taxon>Bacteria</taxon>
        <taxon>Pseudomonadati</taxon>
        <taxon>Pseudomonadota</taxon>
        <taxon>Gammaproteobacteria</taxon>
        <taxon>Enterobacterales</taxon>
        <taxon>Enterobacteriaceae</taxon>
        <taxon>Escherichia</taxon>
    </lineage>
</organism>
<name>A0A023PZV2_ECOLX</name>
<feature type="compositionally biased region" description="Basic residues" evidence="1">
    <location>
        <begin position="51"/>
        <end position="63"/>
    </location>
</feature>
<sequence>MGARQLQLLLSCCRLRVSFSKFDRIGQRHQRRCKPVYSPSGRVSCADPPRTRKSRPARRRAPHRPLTGTGLMYGRGVAFWSVEKRALQEGGLLRLKP</sequence>
<proteinExistence type="predicted"/>
<evidence type="ECO:0000256" key="1">
    <source>
        <dbReference type="SAM" id="MobiDB-lite"/>
    </source>
</evidence>
<geneLocation type="plasmid" evidence="2">
    <name>pNDM-ECS01</name>
</geneLocation>
<keyword evidence="2" id="KW-0614">Plasmid</keyword>
<dbReference type="EMBL" id="KJ413946">
    <property type="protein sequence ID" value="AHX39432.1"/>
    <property type="molecule type" value="Genomic_DNA"/>
</dbReference>
<evidence type="ECO:0000313" key="2">
    <source>
        <dbReference type="EMBL" id="AHX39432.1"/>
    </source>
</evidence>
<protein>
    <submittedName>
        <fullName evidence="2">Uncharacterized protein</fullName>
    </submittedName>
</protein>
<feature type="region of interest" description="Disordered" evidence="1">
    <location>
        <begin position="37"/>
        <end position="69"/>
    </location>
</feature>
<accession>A0A023PZV2</accession>